<keyword evidence="1 2" id="KW-0694">RNA-binding</keyword>
<feature type="compositionally biased region" description="Polar residues" evidence="3">
    <location>
        <begin position="12"/>
        <end position="24"/>
    </location>
</feature>
<organism evidence="5 6">
    <name type="scientific">Helicocarpus griseus UAMH5409</name>
    <dbReference type="NCBI Taxonomy" id="1447875"/>
    <lineage>
        <taxon>Eukaryota</taxon>
        <taxon>Fungi</taxon>
        <taxon>Dikarya</taxon>
        <taxon>Ascomycota</taxon>
        <taxon>Pezizomycotina</taxon>
        <taxon>Eurotiomycetes</taxon>
        <taxon>Eurotiomycetidae</taxon>
        <taxon>Onygenales</taxon>
        <taxon>Ajellomycetaceae</taxon>
        <taxon>Helicocarpus</taxon>
    </lineage>
</organism>
<dbReference type="Gene3D" id="3.30.70.330">
    <property type="match status" value="2"/>
</dbReference>
<proteinExistence type="predicted"/>
<feature type="compositionally biased region" description="Basic and acidic residues" evidence="3">
    <location>
        <begin position="315"/>
        <end position="331"/>
    </location>
</feature>
<evidence type="ECO:0000256" key="2">
    <source>
        <dbReference type="PROSITE-ProRule" id="PRU00176"/>
    </source>
</evidence>
<feature type="region of interest" description="Disordered" evidence="3">
    <location>
        <begin position="1"/>
        <end position="91"/>
    </location>
</feature>
<dbReference type="InterPro" id="IPR035979">
    <property type="entry name" value="RBD_domain_sf"/>
</dbReference>
<gene>
    <name evidence="5" type="ORF">AJ79_04267</name>
</gene>
<feature type="domain" description="RRM" evidence="4">
    <location>
        <begin position="98"/>
        <end position="179"/>
    </location>
</feature>
<feature type="compositionally biased region" description="Basic and acidic residues" evidence="3">
    <location>
        <begin position="181"/>
        <end position="191"/>
    </location>
</feature>
<evidence type="ECO:0000313" key="6">
    <source>
        <dbReference type="Proteomes" id="UP000223968"/>
    </source>
</evidence>
<dbReference type="InterPro" id="IPR000504">
    <property type="entry name" value="RRM_dom"/>
</dbReference>
<dbReference type="PANTHER" id="PTHR21245">
    <property type="entry name" value="HETEROGENEOUS NUCLEAR RIBONUCLEOPROTEIN"/>
    <property type="match status" value="1"/>
</dbReference>
<dbReference type="GO" id="GO:0003723">
    <property type="term" value="F:RNA binding"/>
    <property type="evidence" value="ECO:0007669"/>
    <property type="project" value="UniProtKB-UniRule"/>
</dbReference>
<dbReference type="Pfam" id="PF00076">
    <property type="entry name" value="RRM_1"/>
    <property type="match status" value="1"/>
</dbReference>
<feature type="region of interest" description="Disordered" evidence="3">
    <location>
        <begin position="309"/>
        <end position="379"/>
    </location>
</feature>
<dbReference type="CDD" id="cd00590">
    <property type="entry name" value="RRM_SF"/>
    <property type="match status" value="1"/>
</dbReference>
<feature type="compositionally biased region" description="Polar residues" evidence="3">
    <location>
        <begin position="55"/>
        <end position="81"/>
    </location>
</feature>
<dbReference type="PROSITE" id="PS50102">
    <property type="entry name" value="RRM"/>
    <property type="match status" value="2"/>
</dbReference>
<sequence>MADLQDPELKQKSTPTRRWVNSPNWRVKQAESPAPDSTEDGPERRQLNFDRSPMQRRSQNQSRGWNSEGSKLSMPNKSSYNNKDELDSPALKSFNEGRRLYVGNMPYMAKKKDVEALFTEGETVYNVERIDISIDPFTGRNPSYCFVELETKQQADLAMEELNGKDMLGRPVKIKPGIPKSSKEPFGRRDMATTPEKQPPRFVFERWERSDASSHWYDYSAQGRRLFVGGLPRMPDQPTADYEIRKLFYGFNIEAISKVISPHPSKRSQPGNHYYLFVDLASSEEADRAIEALSGVSAVWGSRVHINKARGNSHKPAERDRWEGKGKRQNDDNNEDGNGKASNGADSGPPPRSRWGPPTGFEDDAAASSTRIARAESPP</sequence>
<feature type="domain" description="RRM" evidence="4">
    <location>
        <begin position="224"/>
        <end position="311"/>
    </location>
</feature>
<evidence type="ECO:0000256" key="3">
    <source>
        <dbReference type="SAM" id="MobiDB-lite"/>
    </source>
</evidence>
<evidence type="ECO:0000259" key="4">
    <source>
        <dbReference type="PROSITE" id="PS50102"/>
    </source>
</evidence>
<accession>A0A2B7XUI9</accession>
<dbReference type="SMART" id="SM00360">
    <property type="entry name" value="RRM"/>
    <property type="match status" value="2"/>
</dbReference>
<protein>
    <recommendedName>
        <fullName evidence="4">RRM domain-containing protein</fullName>
    </recommendedName>
</protein>
<dbReference type="AlphaFoldDB" id="A0A2B7XUI9"/>
<dbReference type="STRING" id="1447875.A0A2B7XUI9"/>
<feature type="region of interest" description="Disordered" evidence="3">
    <location>
        <begin position="169"/>
        <end position="195"/>
    </location>
</feature>
<name>A0A2B7XUI9_9EURO</name>
<reference evidence="5 6" key="1">
    <citation type="submission" date="2017-10" db="EMBL/GenBank/DDBJ databases">
        <title>Comparative genomics in systemic dimorphic fungi from Ajellomycetaceae.</title>
        <authorList>
            <person name="Munoz J.F."/>
            <person name="Mcewen J.G."/>
            <person name="Clay O.K."/>
            <person name="Cuomo C.A."/>
        </authorList>
    </citation>
    <scope>NUCLEOTIDE SEQUENCE [LARGE SCALE GENOMIC DNA]</scope>
    <source>
        <strain evidence="5 6">UAMH5409</strain>
    </source>
</reference>
<dbReference type="OrthoDB" id="272703at2759"/>
<evidence type="ECO:0000313" key="5">
    <source>
        <dbReference type="EMBL" id="PGH12431.1"/>
    </source>
</evidence>
<keyword evidence="6" id="KW-1185">Reference proteome</keyword>
<comment type="caution">
    <text evidence="5">The sequence shown here is derived from an EMBL/GenBank/DDBJ whole genome shotgun (WGS) entry which is preliminary data.</text>
</comment>
<dbReference type="SUPFAM" id="SSF54928">
    <property type="entry name" value="RNA-binding domain, RBD"/>
    <property type="match status" value="1"/>
</dbReference>
<evidence type="ECO:0000256" key="1">
    <source>
        <dbReference type="ARBA" id="ARBA00022884"/>
    </source>
</evidence>
<dbReference type="InterPro" id="IPR012677">
    <property type="entry name" value="Nucleotide-bd_a/b_plait_sf"/>
</dbReference>
<dbReference type="Proteomes" id="UP000223968">
    <property type="component" value="Unassembled WGS sequence"/>
</dbReference>
<dbReference type="EMBL" id="PDNB01000058">
    <property type="protein sequence ID" value="PGH12431.1"/>
    <property type="molecule type" value="Genomic_DNA"/>
</dbReference>